<gene>
    <name evidence="1" type="ORF">EJC49_25415</name>
</gene>
<name>A0A3S0FWM9_9HYPH</name>
<evidence type="ECO:0000313" key="2">
    <source>
        <dbReference type="Proteomes" id="UP000278398"/>
    </source>
</evidence>
<dbReference type="AlphaFoldDB" id="A0A3S0FWM9"/>
<dbReference type="EMBL" id="RWKW01000177">
    <property type="protein sequence ID" value="RST78601.1"/>
    <property type="molecule type" value="Genomic_DNA"/>
</dbReference>
<dbReference type="Gene3D" id="3.40.50.300">
    <property type="entry name" value="P-loop containing nucleotide triphosphate hydrolases"/>
    <property type="match status" value="1"/>
</dbReference>
<dbReference type="InterPro" id="IPR027417">
    <property type="entry name" value="P-loop_NTPase"/>
</dbReference>
<dbReference type="GO" id="GO:0016740">
    <property type="term" value="F:transferase activity"/>
    <property type="evidence" value="ECO:0007669"/>
    <property type="project" value="UniProtKB-KW"/>
</dbReference>
<organism evidence="1 2">
    <name type="scientific">Aquibium carbonis</name>
    <dbReference type="NCBI Taxonomy" id="2495581"/>
    <lineage>
        <taxon>Bacteria</taxon>
        <taxon>Pseudomonadati</taxon>
        <taxon>Pseudomonadota</taxon>
        <taxon>Alphaproteobacteria</taxon>
        <taxon>Hyphomicrobiales</taxon>
        <taxon>Phyllobacteriaceae</taxon>
        <taxon>Aquibium</taxon>
    </lineage>
</organism>
<dbReference type="Pfam" id="PF13469">
    <property type="entry name" value="Sulfotransfer_3"/>
    <property type="match status" value="1"/>
</dbReference>
<dbReference type="OrthoDB" id="9800698at2"/>
<protein>
    <submittedName>
        <fullName evidence="1">Sulfotransferase</fullName>
    </submittedName>
</protein>
<keyword evidence="1" id="KW-0808">Transferase</keyword>
<dbReference type="Proteomes" id="UP000278398">
    <property type="component" value="Unassembled WGS sequence"/>
</dbReference>
<dbReference type="RefSeq" id="WP_126702707.1">
    <property type="nucleotide sequence ID" value="NZ_RWKW01000177.1"/>
</dbReference>
<reference evidence="1 2" key="1">
    <citation type="submission" date="2018-12" db="EMBL/GenBank/DDBJ databases">
        <title>Mesorhizobium carbonis sp. nov., isolated from coal mine water.</title>
        <authorList>
            <person name="Xin W."/>
            <person name="Xu Z."/>
            <person name="Xiang F."/>
            <person name="Zhang J."/>
            <person name="Xi L."/>
            <person name="Liu J."/>
        </authorList>
    </citation>
    <scope>NUCLEOTIDE SEQUENCE [LARGE SCALE GENOMIC DNA]</scope>
    <source>
        <strain evidence="1 2">B2.3</strain>
    </source>
</reference>
<sequence>MDAYITSPSAAMSELRAAFAHLPPPVIVYCKSHSGSRLLARLMMAGGIWLGERRNESEDSADILRLVEPLVLRHFPDFSRLFARGDHDILALAHDVITAHLRGRPEGCAWGWKLCETGYALPLLHRIFPEASFVHLLRDGRDVAFCDHVAPESAFWKKIYFSTDDIERWNGLKLTERAYLRTPHVFNAQHWVNSVTVGRAFGTMAGERYHEIRYEAVIADPVGTMRGLFDALGLAMDDKGVDASASTVHEGSVGKHRRRPAGQQRAALRVLGPTLRAFGYGLDDPAAGCFARFMGRFRAS</sequence>
<keyword evidence="2" id="KW-1185">Reference proteome</keyword>
<accession>A0A3S0FWM9</accession>
<evidence type="ECO:0000313" key="1">
    <source>
        <dbReference type="EMBL" id="RST78601.1"/>
    </source>
</evidence>
<dbReference type="SUPFAM" id="SSF52540">
    <property type="entry name" value="P-loop containing nucleoside triphosphate hydrolases"/>
    <property type="match status" value="1"/>
</dbReference>
<comment type="caution">
    <text evidence="1">The sequence shown here is derived from an EMBL/GenBank/DDBJ whole genome shotgun (WGS) entry which is preliminary data.</text>
</comment>
<proteinExistence type="predicted"/>